<dbReference type="GO" id="GO:0005777">
    <property type="term" value="C:peroxisome"/>
    <property type="evidence" value="ECO:0007669"/>
    <property type="project" value="UniProtKB-SubCell"/>
</dbReference>
<dbReference type="InterPro" id="IPR045851">
    <property type="entry name" value="AMP-bd_C_sf"/>
</dbReference>
<evidence type="ECO:0000259" key="4">
    <source>
        <dbReference type="Pfam" id="PF13193"/>
    </source>
</evidence>
<dbReference type="VEuPathDB" id="VectorBase:AAEL010853"/>
<dbReference type="PANTHER" id="PTHR24096:SF353">
    <property type="entry name" value="GH16244P-RELATED"/>
    <property type="match status" value="1"/>
</dbReference>
<organism evidence="5 6">
    <name type="scientific">Aedes aegypti</name>
    <name type="common">Yellowfever mosquito</name>
    <name type="synonym">Culex aegypti</name>
    <dbReference type="NCBI Taxonomy" id="7159"/>
    <lineage>
        <taxon>Eukaryota</taxon>
        <taxon>Metazoa</taxon>
        <taxon>Ecdysozoa</taxon>
        <taxon>Arthropoda</taxon>
        <taxon>Hexapoda</taxon>
        <taxon>Insecta</taxon>
        <taxon>Pterygota</taxon>
        <taxon>Neoptera</taxon>
        <taxon>Endopterygota</taxon>
        <taxon>Diptera</taxon>
        <taxon>Nematocera</taxon>
        <taxon>Culicoidea</taxon>
        <taxon>Culicidae</taxon>
        <taxon>Culicinae</taxon>
        <taxon>Aedini</taxon>
        <taxon>Aedes</taxon>
        <taxon>Stegomyia</taxon>
    </lineage>
</organism>
<dbReference type="Gene3D" id="3.30.300.30">
    <property type="match status" value="1"/>
</dbReference>
<evidence type="ECO:0000313" key="6">
    <source>
        <dbReference type="Proteomes" id="UP000008820"/>
    </source>
</evidence>
<accession>A0A1S4FRL5</accession>
<sequence>MYPLRDTFTFYDPSSKIWRGLPRKSILNPNQSLGDLILQILERNAGKVVQISADSGVEVTGAEMRLKTIRIAQNLIKMGYGESEKEEIFTMVVRNGENAAPVVFACFALGIPVNTLDPTFSQDDLSHMLGTVKPKVMFCDNDVLDNVSAACDAIGISPKIILMSENERGYDHLQTLLEPTGIEEVFVPVQINDPTKHLAVLLCSSGTTGRSKAVCLSHSICIAHLANFFECHPTDRTLAFSTLYWLSGMFVLLTSTFWGATRVITRQPFDADLAVDIIERFGVTAPVLPSAQALAIVNSPKANANALRTLRLPITGGSAIPSSLKQSFEKLIPGRFLEIVYGFSEIALAVTYTRKQFYREGSVGFPTAGTEFKIVDDDGQPLDIGQEGEILVRSEHVFSGYFGNDAATREILDSDGWMHSGDIGRFDEDGYLYIVDRKKDIIKCSGYQVSPSEIESVIMTIPGVATCCVVGIPTETFDLATALVVRKDAASQIPTGQQIEKKVEQSLAWFKHLKGGVYFASELPLTPSGKVVRRAVRDVVVQMRMNTKNMVIPEE</sequence>
<evidence type="ECO:0000313" key="5">
    <source>
        <dbReference type="EnsemblMetazoa" id="AAEL010853-PA"/>
    </source>
</evidence>
<dbReference type="Pfam" id="PF13193">
    <property type="entry name" value="AMP-binding_C"/>
    <property type="match status" value="1"/>
</dbReference>
<dbReference type="InterPro" id="IPR025110">
    <property type="entry name" value="AMP-bd_C"/>
</dbReference>
<reference evidence="5 6" key="1">
    <citation type="submission" date="2017-06" db="EMBL/GenBank/DDBJ databases">
        <title>Aedes aegypti genome working group (AGWG) sequencing and assembly.</title>
        <authorList>
            <consortium name="Aedes aegypti Genome Working Group (AGWG)"/>
            <person name="Matthews B.J."/>
        </authorList>
    </citation>
    <scope>NUCLEOTIDE SEQUENCE [LARGE SCALE GENOMIC DNA]</scope>
    <source>
        <strain evidence="5 6">LVP_AGWG</strain>
    </source>
</reference>
<dbReference type="InterPro" id="IPR020845">
    <property type="entry name" value="AMP-binding_CS"/>
</dbReference>
<dbReference type="AlphaFoldDB" id="A0A1S4FRL5"/>
<feature type="domain" description="AMP-binding enzyme C-terminal" evidence="4">
    <location>
        <begin position="453"/>
        <end position="530"/>
    </location>
</feature>
<keyword evidence="6" id="KW-1185">Reference proteome</keyword>
<protein>
    <submittedName>
        <fullName evidence="5">Uncharacterized protein</fullName>
    </submittedName>
</protein>
<reference evidence="5" key="2">
    <citation type="submission" date="2020-05" db="UniProtKB">
        <authorList>
            <consortium name="EnsemblMetazoa"/>
        </authorList>
    </citation>
    <scope>IDENTIFICATION</scope>
    <source>
        <strain evidence="5">LVP_AGWG</strain>
    </source>
</reference>
<dbReference type="EnsemblMetazoa" id="AAEL010853-RA">
    <property type="protein sequence ID" value="AAEL010853-PA"/>
    <property type="gene ID" value="AAEL010853"/>
</dbReference>
<dbReference type="PROSITE" id="PS00455">
    <property type="entry name" value="AMP_BINDING"/>
    <property type="match status" value="1"/>
</dbReference>
<dbReference type="InterPro" id="IPR042099">
    <property type="entry name" value="ANL_N_sf"/>
</dbReference>
<dbReference type="InParanoid" id="A0A1S4FRL5"/>
<dbReference type="InterPro" id="IPR000873">
    <property type="entry name" value="AMP-dep_synth/lig_dom"/>
</dbReference>
<dbReference type="Gene3D" id="3.40.50.12780">
    <property type="entry name" value="N-terminal domain of ligase-like"/>
    <property type="match status" value="1"/>
</dbReference>
<dbReference type="SUPFAM" id="SSF56801">
    <property type="entry name" value="Acetyl-CoA synthetase-like"/>
    <property type="match status" value="1"/>
</dbReference>
<dbReference type="PANTHER" id="PTHR24096">
    <property type="entry name" value="LONG-CHAIN-FATTY-ACID--COA LIGASE"/>
    <property type="match status" value="1"/>
</dbReference>
<dbReference type="FunFam" id="3.40.50.12780:FF:000025">
    <property type="entry name" value="luciferin 4-monooxygenase"/>
    <property type="match status" value="1"/>
</dbReference>
<gene>
    <name evidence="5" type="primary">5574006</name>
</gene>
<name>A0A1S4FRL5_AEDAE</name>
<proteinExistence type="predicted"/>
<evidence type="ECO:0000259" key="3">
    <source>
        <dbReference type="Pfam" id="PF00501"/>
    </source>
</evidence>
<dbReference type="CDD" id="cd05911">
    <property type="entry name" value="Firefly_Luc_like"/>
    <property type="match status" value="1"/>
</dbReference>
<dbReference type="Pfam" id="PF00501">
    <property type="entry name" value="AMP-binding"/>
    <property type="match status" value="1"/>
</dbReference>
<dbReference type="GO" id="GO:0046949">
    <property type="term" value="P:fatty-acyl-CoA biosynthetic process"/>
    <property type="evidence" value="ECO:0007669"/>
    <property type="project" value="TreeGrafter"/>
</dbReference>
<dbReference type="GO" id="GO:0004467">
    <property type="term" value="F:long-chain fatty acid-CoA ligase activity"/>
    <property type="evidence" value="ECO:0007669"/>
    <property type="project" value="TreeGrafter"/>
</dbReference>
<comment type="subcellular location">
    <subcellularLocation>
        <location evidence="1">Peroxisome</location>
    </subcellularLocation>
</comment>
<feature type="domain" description="AMP-dependent synthetase/ligase" evidence="3">
    <location>
        <begin position="43"/>
        <end position="402"/>
    </location>
</feature>
<dbReference type="OrthoDB" id="10253869at2759"/>
<evidence type="ECO:0000256" key="1">
    <source>
        <dbReference type="ARBA" id="ARBA00004275"/>
    </source>
</evidence>
<dbReference type="Proteomes" id="UP000008820">
    <property type="component" value="Chromosome 1"/>
</dbReference>
<keyword evidence="2" id="KW-0576">Peroxisome</keyword>
<evidence type="ECO:0000256" key="2">
    <source>
        <dbReference type="ARBA" id="ARBA00023140"/>
    </source>
</evidence>